<accession>A0A831RJY2</accession>
<comment type="caution">
    <text evidence="2">The sequence shown here is derived from an EMBL/GenBank/DDBJ whole genome shotgun (WGS) entry which is preliminary data.</text>
</comment>
<dbReference type="SUPFAM" id="SSF141571">
    <property type="entry name" value="Pentapeptide repeat-like"/>
    <property type="match status" value="1"/>
</dbReference>
<dbReference type="AlphaFoldDB" id="A0A831RJY2"/>
<feature type="region of interest" description="Disordered" evidence="1">
    <location>
        <begin position="1"/>
        <end position="29"/>
    </location>
</feature>
<gene>
    <name evidence="2" type="ORF">ENI96_10005</name>
</gene>
<organism evidence="2">
    <name type="scientific">Sedimenticola thiotaurini</name>
    <dbReference type="NCBI Taxonomy" id="1543721"/>
    <lineage>
        <taxon>Bacteria</taxon>
        <taxon>Pseudomonadati</taxon>
        <taxon>Pseudomonadota</taxon>
        <taxon>Gammaproteobacteria</taxon>
        <taxon>Chromatiales</taxon>
        <taxon>Sedimenticolaceae</taxon>
        <taxon>Sedimenticola</taxon>
    </lineage>
</organism>
<dbReference type="InterPro" id="IPR001646">
    <property type="entry name" value="5peptide_repeat"/>
</dbReference>
<dbReference type="Proteomes" id="UP000886251">
    <property type="component" value="Unassembled WGS sequence"/>
</dbReference>
<reference evidence="2" key="1">
    <citation type="journal article" date="2020" name="mSystems">
        <title>Genome- and Community-Level Interaction Insights into Carbon Utilization and Element Cycling Functions of Hydrothermarchaeota in Hydrothermal Sediment.</title>
        <authorList>
            <person name="Zhou Z."/>
            <person name="Liu Y."/>
            <person name="Xu W."/>
            <person name="Pan J."/>
            <person name="Luo Z.H."/>
            <person name="Li M."/>
        </authorList>
    </citation>
    <scope>NUCLEOTIDE SEQUENCE [LARGE SCALE GENOMIC DNA]</scope>
    <source>
        <strain evidence="2">HyVt-443</strain>
    </source>
</reference>
<evidence type="ECO:0000313" key="2">
    <source>
        <dbReference type="EMBL" id="HEB96747.1"/>
    </source>
</evidence>
<sequence>MKTPIHTRARVNPGPDGTVQYHPKSHERPTVTVPRGEAAQMLRSADLRQAFIQSVELRGADLSDLDLSGSTFFRCGLDGADMSKCNLTNVVFSQCSTANLDLTDAEVAGLMAKRCSHRLDLPKTQAALQAVTDE</sequence>
<name>A0A831RJY2_9GAMM</name>
<proteinExistence type="predicted"/>
<dbReference type="Gene3D" id="2.160.20.80">
    <property type="entry name" value="E3 ubiquitin-protein ligase SopA"/>
    <property type="match status" value="1"/>
</dbReference>
<protein>
    <submittedName>
        <fullName evidence="2">Pentapeptide repeat-containing protein</fullName>
    </submittedName>
</protein>
<dbReference type="EMBL" id="DRKP01000113">
    <property type="protein sequence ID" value="HEB96747.1"/>
    <property type="molecule type" value="Genomic_DNA"/>
</dbReference>
<dbReference type="Pfam" id="PF00805">
    <property type="entry name" value="Pentapeptide"/>
    <property type="match status" value="1"/>
</dbReference>
<evidence type="ECO:0000256" key="1">
    <source>
        <dbReference type="SAM" id="MobiDB-lite"/>
    </source>
</evidence>